<dbReference type="AlphaFoldDB" id="A0A5C3DZK9"/>
<dbReference type="EMBL" id="OOIN01000006">
    <property type="protein sequence ID" value="SPO23894.1"/>
    <property type="molecule type" value="Genomic_DNA"/>
</dbReference>
<dbReference type="Proteomes" id="UP000324022">
    <property type="component" value="Unassembled WGS sequence"/>
</dbReference>
<sequence length="344" mass="37204">MDSTPNAATSSGSGSKPNSTELMIALSQIQQLTPLLDYRPGGLTHLLPTLLTPFLPTADSAPGESVQRYRANVDHAFRVAGELVSRVSDGSSVGSALTLAEKLMREGDEKARMLRVRKKRRLFAEQEKVLEVNSWGPPVPSRPNMTAMKTGNDVVKEAAKKDSQELRAFLPSQNPHNTILTTAQQDLPPPTTAQGVQKYLIALYSYLKAADEKALLPAGISLRQIKARIATFREGEFSLEVQIGSTVKAIIDVSATTSSEHEGELAQVDLAGLTVGGVNETITTTTPSAFPVFRSWSSDILSRTTRAVSSSSTERAERGRNWMAYRPVTEAVARLILAAAQFQA</sequence>
<protein>
    <submittedName>
        <fullName evidence="1">Uncharacterized protein</fullName>
    </submittedName>
</protein>
<dbReference type="OrthoDB" id="2554422at2759"/>
<accession>A0A5C3DZK9</accession>
<keyword evidence="2" id="KW-1185">Reference proteome</keyword>
<reference evidence="1 2" key="1">
    <citation type="submission" date="2018-03" db="EMBL/GenBank/DDBJ databases">
        <authorList>
            <person name="Guldener U."/>
        </authorList>
    </citation>
    <scope>NUCLEOTIDE SEQUENCE [LARGE SCALE GENOMIC DNA]</scope>
    <source>
        <strain evidence="1 2">NBRC100155</strain>
    </source>
</reference>
<gene>
    <name evidence="1" type="ORF">UTRI_03569_B</name>
</gene>
<evidence type="ECO:0000313" key="2">
    <source>
        <dbReference type="Proteomes" id="UP000324022"/>
    </source>
</evidence>
<organism evidence="1 2">
    <name type="scientific">Ustilago trichophora</name>
    <dbReference type="NCBI Taxonomy" id="86804"/>
    <lineage>
        <taxon>Eukaryota</taxon>
        <taxon>Fungi</taxon>
        <taxon>Dikarya</taxon>
        <taxon>Basidiomycota</taxon>
        <taxon>Ustilaginomycotina</taxon>
        <taxon>Ustilaginomycetes</taxon>
        <taxon>Ustilaginales</taxon>
        <taxon>Ustilaginaceae</taxon>
        <taxon>Ustilago</taxon>
    </lineage>
</organism>
<name>A0A5C3DZK9_9BASI</name>
<evidence type="ECO:0000313" key="1">
    <source>
        <dbReference type="EMBL" id="SPO23894.1"/>
    </source>
</evidence>
<proteinExistence type="predicted"/>